<dbReference type="Gene3D" id="2.130.10.10">
    <property type="entry name" value="YVTN repeat-like/Quinoprotein amine dehydrogenase"/>
    <property type="match status" value="1"/>
</dbReference>
<dbReference type="InterPro" id="IPR001680">
    <property type="entry name" value="WD40_rpt"/>
</dbReference>
<keyword evidence="1" id="KW-0853">WD repeat</keyword>
<dbReference type="InterPro" id="IPR036322">
    <property type="entry name" value="WD40_repeat_dom_sf"/>
</dbReference>
<dbReference type="OMA" id="FIYIPER"/>
<dbReference type="InterPro" id="IPR015943">
    <property type="entry name" value="WD40/YVTN_repeat-like_dom_sf"/>
</dbReference>
<sequence>MWAGSSDCNIYIVDTANFVCNKMLTGHSGEVTGLELMSDLFPRMVISCSMNGQIFRWDLEKLEPLTQFQIPDCHTLTSMRLNEHLLWCCVERQVLVLEIDGCELQRFCMHDGSCYVLMNSVLLLPEKNQLLAACRNRAEIMVWNTLCPESPPKTICLSQAPGVSCMLSHAGQLWVGVKAGGATFSHLFVLDTDLLIVRRMLLAEPGTVKCLCHTDEGFVLSATGRDRPKVAVWRVELSLCCEALDETSRDYPKTKIGLQLLRESRDE</sequence>
<organism evidence="2 3">
    <name type="scientific">Eptatretus burgeri</name>
    <name type="common">Inshore hagfish</name>
    <dbReference type="NCBI Taxonomy" id="7764"/>
    <lineage>
        <taxon>Eukaryota</taxon>
        <taxon>Metazoa</taxon>
        <taxon>Chordata</taxon>
        <taxon>Craniata</taxon>
        <taxon>Vertebrata</taxon>
        <taxon>Cyclostomata</taxon>
        <taxon>Myxini</taxon>
        <taxon>Myxiniformes</taxon>
        <taxon>Myxinidae</taxon>
        <taxon>Eptatretinae</taxon>
        <taxon>Eptatretus</taxon>
    </lineage>
</organism>
<dbReference type="Proteomes" id="UP000694388">
    <property type="component" value="Unplaced"/>
</dbReference>
<dbReference type="AlphaFoldDB" id="A0A8C4QVD9"/>
<proteinExistence type="predicted"/>
<protein>
    <submittedName>
        <fullName evidence="2">Uncharacterized protein</fullName>
    </submittedName>
</protein>
<evidence type="ECO:0000256" key="1">
    <source>
        <dbReference type="PROSITE-ProRule" id="PRU00221"/>
    </source>
</evidence>
<evidence type="ECO:0000313" key="3">
    <source>
        <dbReference type="Proteomes" id="UP000694388"/>
    </source>
</evidence>
<dbReference type="Ensembl" id="ENSEBUT00000021637.1">
    <property type="protein sequence ID" value="ENSEBUP00000021061.1"/>
    <property type="gene ID" value="ENSEBUG00000013019.1"/>
</dbReference>
<feature type="repeat" description="WD" evidence="1">
    <location>
        <begin position="24"/>
        <end position="67"/>
    </location>
</feature>
<dbReference type="PROSITE" id="PS50082">
    <property type="entry name" value="WD_REPEATS_2"/>
    <property type="match status" value="1"/>
</dbReference>
<keyword evidence="3" id="KW-1185">Reference proteome</keyword>
<dbReference type="SMART" id="SM00320">
    <property type="entry name" value="WD40"/>
    <property type="match status" value="2"/>
</dbReference>
<reference evidence="2" key="2">
    <citation type="submission" date="2025-09" db="UniProtKB">
        <authorList>
            <consortium name="Ensembl"/>
        </authorList>
    </citation>
    <scope>IDENTIFICATION</scope>
</reference>
<reference evidence="2" key="1">
    <citation type="submission" date="2025-08" db="UniProtKB">
        <authorList>
            <consortium name="Ensembl"/>
        </authorList>
    </citation>
    <scope>IDENTIFICATION</scope>
</reference>
<accession>A0A8C4QVD9</accession>
<dbReference type="SUPFAM" id="SSF50978">
    <property type="entry name" value="WD40 repeat-like"/>
    <property type="match status" value="1"/>
</dbReference>
<dbReference type="GeneTree" id="ENSGT00940000155784"/>
<name>A0A8C4QVD9_EPTBU</name>
<evidence type="ECO:0000313" key="2">
    <source>
        <dbReference type="Ensembl" id="ENSEBUP00000021061.1"/>
    </source>
</evidence>